<keyword evidence="18" id="KW-0175">Coiled coil</keyword>
<reference evidence="25 26" key="1">
    <citation type="submission" date="2018-02" db="EMBL/GenBank/DDBJ databases">
        <title>Genome sequence of Desulfovibrio carbinolicus DSM 3852.</title>
        <authorList>
            <person name="Wilbanks E."/>
            <person name="Skennerton C.T."/>
            <person name="Orphan V.J."/>
        </authorList>
    </citation>
    <scope>NUCLEOTIDE SEQUENCE [LARGE SCALE GENOMIC DNA]</scope>
    <source>
        <strain evidence="25 26">DSM 3852</strain>
    </source>
</reference>
<dbReference type="PRINTS" id="PR00344">
    <property type="entry name" value="BCTRLSENSOR"/>
</dbReference>
<dbReference type="InterPro" id="IPR008207">
    <property type="entry name" value="Sig_transdc_His_kin_Hpt_dom"/>
</dbReference>
<dbReference type="InterPro" id="IPR029016">
    <property type="entry name" value="GAF-like_dom_sf"/>
</dbReference>
<keyword evidence="6" id="KW-0808">Transferase</keyword>
<dbReference type="SMART" id="SM00073">
    <property type="entry name" value="HPT"/>
    <property type="match status" value="1"/>
</dbReference>
<comment type="catalytic activity">
    <reaction evidence="1">
        <text>ATP + protein L-histidine = ADP + protein N-phospho-L-histidine.</text>
        <dbReference type="EC" id="2.7.13.3"/>
    </reaction>
</comment>
<dbReference type="CDD" id="cd17546">
    <property type="entry name" value="REC_hyHK_CKI1_RcsC-like"/>
    <property type="match status" value="1"/>
</dbReference>
<evidence type="ECO:0000256" key="15">
    <source>
        <dbReference type="ARBA" id="ARBA00068150"/>
    </source>
</evidence>
<dbReference type="Gene3D" id="1.10.260.40">
    <property type="entry name" value="lambda repressor-like DNA-binding domains"/>
    <property type="match status" value="1"/>
</dbReference>
<comment type="subcellular location">
    <subcellularLocation>
        <location evidence="2">Cell membrane</location>
        <topology evidence="2">Multi-pass membrane protein</topology>
    </subcellularLocation>
</comment>
<gene>
    <name evidence="25" type="ORF">C3Y92_00205</name>
</gene>
<evidence type="ECO:0000256" key="14">
    <source>
        <dbReference type="ARBA" id="ARBA00064003"/>
    </source>
</evidence>
<dbReference type="SUPFAM" id="SSF47413">
    <property type="entry name" value="lambda repressor-like DNA-binding domains"/>
    <property type="match status" value="1"/>
</dbReference>
<dbReference type="SUPFAM" id="SSF55781">
    <property type="entry name" value="GAF domain-like"/>
    <property type="match status" value="1"/>
</dbReference>
<dbReference type="GO" id="GO:0005886">
    <property type="term" value="C:plasma membrane"/>
    <property type="evidence" value="ECO:0007669"/>
    <property type="project" value="UniProtKB-SubCell"/>
</dbReference>
<dbReference type="Gene3D" id="1.10.287.130">
    <property type="match status" value="1"/>
</dbReference>
<dbReference type="Pfam" id="PF01590">
    <property type="entry name" value="GAF"/>
    <property type="match status" value="1"/>
</dbReference>
<dbReference type="SMART" id="SM00448">
    <property type="entry name" value="REC"/>
    <property type="match status" value="1"/>
</dbReference>
<feature type="modified residue" description="4-aspartylphosphate" evidence="17">
    <location>
        <position position="979"/>
    </location>
</feature>
<dbReference type="NCBIfam" id="TIGR00229">
    <property type="entry name" value="sensory_box"/>
    <property type="match status" value="2"/>
</dbReference>
<keyword evidence="13" id="KW-0472">Membrane</keyword>
<dbReference type="InterPro" id="IPR036641">
    <property type="entry name" value="HPT_dom_sf"/>
</dbReference>
<dbReference type="PROSITE" id="PS50112">
    <property type="entry name" value="PAS"/>
    <property type="match status" value="2"/>
</dbReference>
<dbReference type="PROSITE" id="PS50894">
    <property type="entry name" value="HPT"/>
    <property type="match status" value="1"/>
</dbReference>
<dbReference type="Pfam" id="PF00512">
    <property type="entry name" value="HisKA"/>
    <property type="match status" value="1"/>
</dbReference>
<feature type="domain" description="PAC" evidence="22">
    <location>
        <begin position="314"/>
        <end position="366"/>
    </location>
</feature>
<dbReference type="InterPro" id="IPR035965">
    <property type="entry name" value="PAS-like_dom_sf"/>
</dbReference>
<evidence type="ECO:0000256" key="5">
    <source>
        <dbReference type="ARBA" id="ARBA00022553"/>
    </source>
</evidence>
<dbReference type="Pfam" id="PF13188">
    <property type="entry name" value="PAS_8"/>
    <property type="match status" value="1"/>
</dbReference>
<dbReference type="InterPro" id="IPR005467">
    <property type="entry name" value="His_kinase_dom"/>
</dbReference>
<evidence type="ECO:0000256" key="18">
    <source>
        <dbReference type="SAM" id="Coils"/>
    </source>
</evidence>
<keyword evidence="8" id="KW-0547">Nucleotide-binding</keyword>
<dbReference type="Proteomes" id="UP000293296">
    <property type="component" value="Chromosome"/>
</dbReference>
<evidence type="ECO:0000256" key="2">
    <source>
        <dbReference type="ARBA" id="ARBA00004651"/>
    </source>
</evidence>
<dbReference type="InterPro" id="IPR010982">
    <property type="entry name" value="Lambda_DNA-bd_dom_sf"/>
</dbReference>
<dbReference type="InterPro" id="IPR001387">
    <property type="entry name" value="Cro/C1-type_HTH"/>
</dbReference>
<dbReference type="SUPFAM" id="SSF55874">
    <property type="entry name" value="ATPase domain of HSP90 chaperone/DNA topoisomerase II/histidine kinase"/>
    <property type="match status" value="1"/>
</dbReference>
<dbReference type="InterPro" id="IPR000700">
    <property type="entry name" value="PAS-assoc_C"/>
</dbReference>
<feature type="domain" description="HTH cro/C1-type" evidence="24">
    <location>
        <begin position="14"/>
        <end position="68"/>
    </location>
</feature>
<dbReference type="GO" id="GO:0003677">
    <property type="term" value="F:DNA binding"/>
    <property type="evidence" value="ECO:0007669"/>
    <property type="project" value="InterPro"/>
</dbReference>
<dbReference type="PROSITE" id="PS50113">
    <property type="entry name" value="PAC"/>
    <property type="match status" value="1"/>
</dbReference>
<keyword evidence="4" id="KW-1003">Cell membrane</keyword>
<feature type="domain" description="HPt" evidence="23">
    <location>
        <begin position="1105"/>
        <end position="1199"/>
    </location>
</feature>
<dbReference type="Pfam" id="PF00072">
    <property type="entry name" value="Response_reg"/>
    <property type="match status" value="1"/>
</dbReference>
<dbReference type="Pfam" id="PF01627">
    <property type="entry name" value="Hpt"/>
    <property type="match status" value="1"/>
</dbReference>
<evidence type="ECO:0000256" key="1">
    <source>
        <dbReference type="ARBA" id="ARBA00000085"/>
    </source>
</evidence>
<dbReference type="Pfam" id="PF08448">
    <property type="entry name" value="PAS_4"/>
    <property type="match status" value="1"/>
</dbReference>
<proteinExistence type="predicted"/>
<keyword evidence="26" id="KW-1185">Reference proteome</keyword>
<dbReference type="SUPFAM" id="SSF52172">
    <property type="entry name" value="CheY-like"/>
    <property type="match status" value="1"/>
</dbReference>
<name>A0A4P6HFP0_9BACT</name>
<dbReference type="CDD" id="cd00088">
    <property type="entry name" value="HPT"/>
    <property type="match status" value="1"/>
</dbReference>
<evidence type="ECO:0000256" key="9">
    <source>
        <dbReference type="ARBA" id="ARBA00022777"/>
    </source>
</evidence>
<organism evidence="25 26">
    <name type="scientific">Solidesulfovibrio carbinolicus</name>
    <dbReference type="NCBI Taxonomy" id="296842"/>
    <lineage>
        <taxon>Bacteria</taxon>
        <taxon>Pseudomonadati</taxon>
        <taxon>Thermodesulfobacteriota</taxon>
        <taxon>Desulfovibrionia</taxon>
        <taxon>Desulfovibrionales</taxon>
        <taxon>Desulfovibrionaceae</taxon>
        <taxon>Solidesulfovibrio</taxon>
    </lineage>
</organism>
<dbReference type="PANTHER" id="PTHR45339:SF1">
    <property type="entry name" value="HYBRID SIGNAL TRANSDUCTION HISTIDINE KINASE J"/>
    <property type="match status" value="1"/>
</dbReference>
<dbReference type="InterPro" id="IPR004358">
    <property type="entry name" value="Sig_transdc_His_kin-like_C"/>
</dbReference>
<dbReference type="GO" id="GO:0005524">
    <property type="term" value="F:ATP binding"/>
    <property type="evidence" value="ECO:0007669"/>
    <property type="project" value="UniProtKB-KW"/>
</dbReference>
<dbReference type="SUPFAM" id="SSF47384">
    <property type="entry name" value="Homodimeric domain of signal transducing histidine kinase"/>
    <property type="match status" value="1"/>
</dbReference>
<dbReference type="InterPro" id="IPR013656">
    <property type="entry name" value="PAS_4"/>
</dbReference>
<evidence type="ECO:0000256" key="3">
    <source>
        <dbReference type="ARBA" id="ARBA00012438"/>
    </source>
</evidence>
<dbReference type="GO" id="GO:0000155">
    <property type="term" value="F:phosphorelay sensor kinase activity"/>
    <property type="evidence" value="ECO:0007669"/>
    <property type="project" value="InterPro"/>
</dbReference>
<evidence type="ECO:0000259" key="23">
    <source>
        <dbReference type="PROSITE" id="PS50894"/>
    </source>
</evidence>
<dbReference type="SUPFAM" id="SSF55785">
    <property type="entry name" value="PYP-like sensor domain (PAS domain)"/>
    <property type="match status" value="2"/>
</dbReference>
<evidence type="ECO:0000259" key="24">
    <source>
        <dbReference type="PROSITE" id="PS50943"/>
    </source>
</evidence>
<feature type="domain" description="PAS" evidence="21">
    <location>
        <begin position="239"/>
        <end position="310"/>
    </location>
</feature>
<feature type="domain" description="PAS" evidence="21">
    <location>
        <begin position="363"/>
        <end position="408"/>
    </location>
</feature>
<evidence type="ECO:0000256" key="4">
    <source>
        <dbReference type="ARBA" id="ARBA00022475"/>
    </source>
</evidence>
<keyword evidence="12" id="KW-0902">Two-component regulatory system</keyword>
<dbReference type="CDD" id="cd00130">
    <property type="entry name" value="PAS"/>
    <property type="match status" value="2"/>
</dbReference>
<dbReference type="Pfam" id="PF02518">
    <property type="entry name" value="HATPase_c"/>
    <property type="match status" value="1"/>
</dbReference>
<dbReference type="EC" id="2.7.13.3" evidence="3"/>
<dbReference type="InterPro" id="IPR003594">
    <property type="entry name" value="HATPase_dom"/>
</dbReference>
<evidence type="ECO:0000256" key="16">
    <source>
        <dbReference type="PROSITE-ProRule" id="PRU00110"/>
    </source>
</evidence>
<keyword evidence="9 25" id="KW-0418">Kinase</keyword>
<evidence type="ECO:0000259" key="19">
    <source>
        <dbReference type="PROSITE" id="PS50109"/>
    </source>
</evidence>
<dbReference type="FunFam" id="3.30.565.10:FF:000010">
    <property type="entry name" value="Sensor histidine kinase RcsC"/>
    <property type="match status" value="1"/>
</dbReference>
<accession>A0A4P6HFP0</accession>
<feature type="domain" description="Histidine kinase" evidence="19">
    <location>
        <begin position="686"/>
        <end position="908"/>
    </location>
</feature>
<dbReference type="PROSITE" id="PS50943">
    <property type="entry name" value="HTH_CROC1"/>
    <property type="match status" value="1"/>
</dbReference>
<evidence type="ECO:0000256" key="6">
    <source>
        <dbReference type="ARBA" id="ARBA00022679"/>
    </source>
</evidence>
<evidence type="ECO:0000256" key="12">
    <source>
        <dbReference type="ARBA" id="ARBA00023012"/>
    </source>
</evidence>
<dbReference type="InterPro" id="IPR011006">
    <property type="entry name" value="CheY-like_superfamily"/>
</dbReference>
<dbReference type="PROSITE" id="PS50109">
    <property type="entry name" value="HIS_KIN"/>
    <property type="match status" value="1"/>
</dbReference>
<sequence length="1199" mass="130239">MDRTDFAPLFGRRLRHVRRLCGLTQARLAERSGVSLEHCNKIERGAAAPSLAVIHAFSRALGVEPATLFLPDRDAADEVGEAGIDWAAVHGRQGLFLWTPGTGMVRLAASLRRLLGYAGKARKEAWDVFFQSVFGSADGEAARAATALAGLGDRQGLGVRFCRRDGETRRGSLVLELAGADRDKLYGIGVLTDVSEPSRLERVVRAEAALIDRRVRERTARLEREADRQRREIADLAEREARYRGVFEHAPLGVALTTPGGRYIEANPALARMYGYASPRELARSVRDIAGQLYAEPGRREAMEQALADSGVVSRFEATVRRRDGSLLTTRRDVRAIPDAEGNPLYYEHFVQDSSAMDTAEHSLRRYARIIAASTDMVALVTPDGRYVFVNDAYVAAFGHAREAIVGRHATDFLDRAYFAREVAPRLAACAAGEVVHFEYWVELPARGRRYLSIHYSPWVEEGSDERYIVASLRDMTDARLAVDELRESEKTTSILYRVSSAVASEEHMDSLFRAVRNILAEAVDVDEFLIALVDREADALNYALCIGQDGPPPPIQGLSKRLTPLTRQNFNDFRETSVLVEVMRTAHPLLVTRRGMRLTGLSWPGRTPEVWLGVPIRVRQEVLGVMAVMHFADSGRYGKKEADLLLSVAEQLALGVERRRNLDALRAAKEEADRANQAKSRFLASMSHEIRTPMNAILGLTDVALRTELTPEQRDYLETVQDSARHLLGILNDILDFSKIEARQMELEVVDYDLHELARSVVKTLGVSARTKGLCLSLDITPGVPRHVRGDPGKVRQILVNLVANAVKFTAAGGVSLRLAHAEAHPDTPPHLELAVADTGIGIEPSLLSAIFESFRQADNSTARRYGGTGLGLAISREMAQLMGGDITVESVPGKGSRFVLSIPFEAGRPPASAFGQVPALGSPGGGLRVLVAEDNPVNIKLMTIHLHKLDHQVAVATSGEAALDKLAHAPFDLVLMDIEMPSMDGLTAARLIRAGGRPDLPIVATDVPIVAVTAHVSPEVREACAAAGMDAYIGKPINLEELASVIRSLDRRQGTQDLRAASLAAALAPAAQAVPGPSAAAPLADGPQGVLDTDWALARLGIDQLLFDPILTISLDELRRRLDLAEQALAGRDLSGLALHAHTIKSAAATIGAARCQELAAALEQAGNARDEAEARKLALGLRDACQDVFEAASSRP</sequence>
<dbReference type="RefSeq" id="WP_129348380.1">
    <property type="nucleotide sequence ID" value="NZ_CP026538.1"/>
</dbReference>
<dbReference type="InterPro" id="IPR000014">
    <property type="entry name" value="PAS"/>
</dbReference>
<evidence type="ECO:0000313" key="25">
    <source>
        <dbReference type="EMBL" id="QAZ65747.1"/>
    </source>
</evidence>
<keyword evidence="10" id="KW-0067">ATP-binding</keyword>
<feature type="domain" description="Response regulatory" evidence="20">
    <location>
        <begin position="930"/>
        <end position="1052"/>
    </location>
</feature>
<keyword evidence="7" id="KW-0812">Transmembrane</keyword>
<dbReference type="SMART" id="SM00387">
    <property type="entry name" value="HATPase_c"/>
    <property type="match status" value="1"/>
</dbReference>
<dbReference type="SMART" id="SM00388">
    <property type="entry name" value="HisKA"/>
    <property type="match status" value="1"/>
</dbReference>
<dbReference type="SUPFAM" id="SSF47226">
    <property type="entry name" value="Histidine-containing phosphotransfer domain, HPT domain"/>
    <property type="match status" value="1"/>
</dbReference>
<dbReference type="SMART" id="SM00091">
    <property type="entry name" value="PAS"/>
    <property type="match status" value="2"/>
</dbReference>
<dbReference type="Gene3D" id="1.20.120.160">
    <property type="entry name" value="HPT domain"/>
    <property type="match status" value="1"/>
</dbReference>
<evidence type="ECO:0000259" key="20">
    <source>
        <dbReference type="PROSITE" id="PS50110"/>
    </source>
</evidence>
<dbReference type="CDD" id="cd00082">
    <property type="entry name" value="HisKA"/>
    <property type="match status" value="1"/>
</dbReference>
<evidence type="ECO:0000313" key="26">
    <source>
        <dbReference type="Proteomes" id="UP000293296"/>
    </source>
</evidence>
<dbReference type="InterPro" id="IPR003661">
    <property type="entry name" value="HisK_dim/P_dom"/>
</dbReference>
<dbReference type="PROSITE" id="PS50110">
    <property type="entry name" value="RESPONSE_REGULATORY"/>
    <property type="match status" value="1"/>
</dbReference>
<dbReference type="AlphaFoldDB" id="A0A4P6HFP0"/>
<evidence type="ECO:0000256" key="7">
    <source>
        <dbReference type="ARBA" id="ARBA00022692"/>
    </source>
</evidence>
<dbReference type="OrthoDB" id="174578at2"/>
<evidence type="ECO:0000256" key="8">
    <source>
        <dbReference type="ARBA" id="ARBA00022741"/>
    </source>
</evidence>
<dbReference type="SMART" id="SM00065">
    <property type="entry name" value="GAF"/>
    <property type="match status" value="1"/>
</dbReference>
<evidence type="ECO:0000256" key="10">
    <source>
        <dbReference type="ARBA" id="ARBA00022840"/>
    </source>
</evidence>
<dbReference type="CDD" id="cd16922">
    <property type="entry name" value="HATPase_EvgS-ArcB-TorS-like"/>
    <property type="match status" value="1"/>
</dbReference>
<dbReference type="PANTHER" id="PTHR45339">
    <property type="entry name" value="HYBRID SIGNAL TRANSDUCTION HISTIDINE KINASE J"/>
    <property type="match status" value="1"/>
</dbReference>
<evidence type="ECO:0000256" key="17">
    <source>
        <dbReference type="PROSITE-ProRule" id="PRU00169"/>
    </source>
</evidence>
<comment type="subunit">
    <text evidence="14">At low DSF concentrations, interacts with RpfF.</text>
</comment>
<keyword evidence="5 17" id="KW-0597">Phosphoprotein</keyword>
<evidence type="ECO:0000259" key="22">
    <source>
        <dbReference type="PROSITE" id="PS50113"/>
    </source>
</evidence>
<feature type="modified residue" description="Phosphohistidine" evidence="16">
    <location>
        <position position="1144"/>
    </location>
</feature>
<dbReference type="SMART" id="SM00530">
    <property type="entry name" value="HTH_XRE"/>
    <property type="match status" value="1"/>
</dbReference>
<protein>
    <recommendedName>
        <fullName evidence="15">Sensory/regulatory protein RpfC</fullName>
        <ecNumber evidence="3">2.7.13.3</ecNumber>
    </recommendedName>
</protein>
<evidence type="ECO:0000256" key="11">
    <source>
        <dbReference type="ARBA" id="ARBA00022989"/>
    </source>
</evidence>
<dbReference type="Gene3D" id="3.30.450.20">
    <property type="entry name" value="PAS domain"/>
    <property type="match status" value="2"/>
</dbReference>
<dbReference type="Gene3D" id="3.30.450.40">
    <property type="match status" value="1"/>
</dbReference>
<dbReference type="InterPro" id="IPR036890">
    <property type="entry name" value="HATPase_C_sf"/>
</dbReference>
<dbReference type="EMBL" id="CP026538">
    <property type="protein sequence ID" value="QAZ65747.1"/>
    <property type="molecule type" value="Genomic_DNA"/>
</dbReference>
<dbReference type="FunFam" id="1.10.287.130:FF:000002">
    <property type="entry name" value="Two-component osmosensing histidine kinase"/>
    <property type="match status" value="1"/>
</dbReference>
<dbReference type="InterPro" id="IPR036097">
    <property type="entry name" value="HisK_dim/P_sf"/>
</dbReference>
<dbReference type="InterPro" id="IPR003018">
    <property type="entry name" value="GAF"/>
</dbReference>
<dbReference type="Pfam" id="PF13560">
    <property type="entry name" value="HTH_31"/>
    <property type="match status" value="1"/>
</dbReference>
<dbReference type="InterPro" id="IPR001789">
    <property type="entry name" value="Sig_transdc_resp-reg_receiver"/>
</dbReference>
<dbReference type="CDD" id="cd00093">
    <property type="entry name" value="HTH_XRE"/>
    <property type="match status" value="1"/>
</dbReference>
<feature type="coiled-coil region" evidence="18">
    <location>
        <begin position="659"/>
        <end position="686"/>
    </location>
</feature>
<evidence type="ECO:0000256" key="13">
    <source>
        <dbReference type="ARBA" id="ARBA00023136"/>
    </source>
</evidence>
<dbReference type="Gene3D" id="3.40.50.2300">
    <property type="match status" value="1"/>
</dbReference>
<keyword evidence="11" id="KW-1133">Transmembrane helix</keyword>
<feature type="coiled-coil region" evidence="18">
    <location>
        <begin position="212"/>
        <end position="239"/>
    </location>
</feature>
<dbReference type="KEGG" id="dcb:C3Y92_00205"/>
<dbReference type="Gene3D" id="3.30.565.10">
    <property type="entry name" value="Histidine kinase-like ATPase, C-terminal domain"/>
    <property type="match status" value="1"/>
</dbReference>
<evidence type="ECO:0000259" key="21">
    <source>
        <dbReference type="PROSITE" id="PS50112"/>
    </source>
</evidence>